<evidence type="ECO:0000313" key="2">
    <source>
        <dbReference type="EMBL" id="EEI25268.1"/>
    </source>
</evidence>
<dbReference type="Pfam" id="PF13411">
    <property type="entry name" value="MerR_1"/>
    <property type="match status" value="1"/>
</dbReference>
<dbReference type="Gene3D" id="1.10.1660.10">
    <property type="match status" value="1"/>
</dbReference>
<dbReference type="InterPro" id="IPR009061">
    <property type="entry name" value="DNA-bd_dom_put_sf"/>
</dbReference>
<dbReference type="AlphaFoldDB" id="C0XHA6"/>
<accession>C0XHA6</accession>
<evidence type="ECO:0000259" key="1">
    <source>
        <dbReference type="Pfam" id="PF13411"/>
    </source>
</evidence>
<dbReference type="RefSeq" id="WP_003559373.1">
    <property type="nucleotide sequence ID" value="NZ_AZDF01000001.1"/>
</dbReference>
<comment type="caution">
    <text evidence="2">The sequence shown here is derived from an EMBL/GenBank/DDBJ whole genome shotgun (WGS) entry which is preliminary data.</text>
</comment>
<dbReference type="HOGENOM" id="CLU_119478_0_0_9"/>
<gene>
    <name evidence="2" type="ORF">HMPREF0519_0636</name>
</gene>
<proteinExistence type="predicted"/>
<name>C0XHA6_LENH9</name>
<dbReference type="CDD" id="cd01105">
    <property type="entry name" value="HTH_GlnR-like"/>
    <property type="match status" value="1"/>
</dbReference>
<dbReference type="GO" id="GO:0003677">
    <property type="term" value="F:DNA binding"/>
    <property type="evidence" value="ECO:0007669"/>
    <property type="project" value="InterPro"/>
</dbReference>
<evidence type="ECO:0000313" key="3">
    <source>
        <dbReference type="Proteomes" id="UP000003752"/>
    </source>
</evidence>
<feature type="domain" description="HTH merR-type" evidence="1">
    <location>
        <begin position="56"/>
        <end position="120"/>
    </location>
</feature>
<dbReference type="EMBL" id="ACGP01000097">
    <property type="protein sequence ID" value="EEI25268.1"/>
    <property type="molecule type" value="Genomic_DNA"/>
</dbReference>
<keyword evidence="3" id="KW-1185">Reference proteome</keyword>
<dbReference type="InterPro" id="IPR000551">
    <property type="entry name" value="MerR-type_HTH_dom"/>
</dbReference>
<reference evidence="2 3" key="1">
    <citation type="submission" date="2009-01" db="EMBL/GenBank/DDBJ databases">
        <authorList>
            <person name="Qin X."/>
            <person name="Bachman B."/>
            <person name="Battles P."/>
            <person name="Bell A."/>
            <person name="Bess C."/>
            <person name="Bickham C."/>
            <person name="Chaboub L."/>
            <person name="Chen D."/>
            <person name="Coyle M."/>
            <person name="Deiros D.R."/>
            <person name="Dinh H."/>
            <person name="Forbes L."/>
            <person name="Fowler G."/>
            <person name="Francisco L."/>
            <person name="Fu Q."/>
            <person name="Gubbala S."/>
            <person name="Hale W."/>
            <person name="Han Y."/>
            <person name="Hemphill L."/>
            <person name="Highlander S.K."/>
            <person name="Hirani K."/>
            <person name="Hogues M."/>
            <person name="Jackson L."/>
            <person name="Jakkamsetti A."/>
            <person name="Javaid M."/>
            <person name="Jiang H."/>
            <person name="Korchina V."/>
            <person name="Kovar C."/>
            <person name="Lara F."/>
            <person name="Lee S."/>
            <person name="Mata R."/>
            <person name="Mathew T."/>
            <person name="Moen C."/>
            <person name="Morales K."/>
            <person name="Munidasa M."/>
            <person name="Nazareth L."/>
            <person name="Ngo R."/>
            <person name="Nguyen L."/>
            <person name="Okwuonu G."/>
            <person name="Ongeri F."/>
            <person name="Patil S."/>
            <person name="Petrosino J."/>
            <person name="Pham C."/>
            <person name="Pham P."/>
            <person name="Pu L.-L."/>
            <person name="Puazo M."/>
            <person name="Raj R."/>
            <person name="Reid J."/>
            <person name="Rouhana J."/>
            <person name="Saada N."/>
            <person name="Shang Y."/>
            <person name="Simmons D."/>
            <person name="Thornton R."/>
            <person name="Warren J."/>
            <person name="Weissenberger G."/>
            <person name="Zhang J."/>
            <person name="Zhang L."/>
            <person name="Zhou C."/>
            <person name="Zhu D."/>
            <person name="Muzny D."/>
            <person name="Worley K."/>
            <person name="Gibbs R."/>
        </authorList>
    </citation>
    <scope>NUCLEOTIDE SEQUENCE [LARGE SCALE GENOMIC DNA]</scope>
    <source>
        <strain evidence="3">ATCC 8290 / DSM 20176 / CCUG 30140 / JCM 1155 / KCTC 3500 / NBRC 15886 / NCIMB 8040 / NRRL B-1843 / 9</strain>
    </source>
</reference>
<dbReference type="GO" id="GO:0006355">
    <property type="term" value="P:regulation of DNA-templated transcription"/>
    <property type="evidence" value="ECO:0007669"/>
    <property type="project" value="InterPro"/>
</dbReference>
<organism evidence="2 3">
    <name type="scientific">Lentilactobacillus hilgardii (strain ATCC 8290 / DSM 20176 / CCUG 30140 / JCM 1155 / KCTC 3500 / NBRC 15886 / NCIMB 8040 / NRRL B-1843 / 9)</name>
    <dbReference type="NCBI Taxonomy" id="1423757"/>
    <lineage>
        <taxon>Bacteria</taxon>
        <taxon>Bacillati</taxon>
        <taxon>Bacillota</taxon>
        <taxon>Bacilli</taxon>
        <taxon>Lactobacillales</taxon>
        <taxon>Lactobacillaceae</taxon>
        <taxon>Lentilactobacillus</taxon>
    </lineage>
</organism>
<protein>
    <submittedName>
        <fullName evidence="2">Transcriptional regulator, MerR family</fullName>
    </submittedName>
</protein>
<dbReference type="Proteomes" id="UP000003752">
    <property type="component" value="Unassembled WGS sequence"/>
</dbReference>
<dbReference type="SUPFAM" id="SSF46955">
    <property type="entry name" value="Putative DNA-binding domain"/>
    <property type="match status" value="1"/>
</dbReference>
<sequence length="182" mass="21099">MLRNVITILNCLITKMLINQHWKPLQKFVKRGIEVDKEFQQKLAKILEKTDWHLGIGDVENATGISQTKLRYWERKGYIKSAQGKGQNRKFTYGTLMKVYQMKMYLDQGYTLAMAAEKAESKNRIMKTLKRAVFDRYEGMETIEGWPAINLGSLVGDPDHVVYAIVREDNTDLKLLPKSKIE</sequence>